<accession>A0A0K8PZ46</accession>
<dbReference type="AlphaFoldDB" id="A0A0K8PZ46"/>
<evidence type="ECO:0000256" key="2">
    <source>
        <dbReference type="ARBA" id="ARBA00023004"/>
    </source>
</evidence>
<dbReference type="GO" id="GO:0046872">
    <property type="term" value="F:metal ion binding"/>
    <property type="evidence" value="ECO:0007669"/>
    <property type="project" value="UniProtKB-KW"/>
</dbReference>
<sequence>MPGHARGAPQFDRPPTRAPGPVEAVPRTSGASGFRLRPEDSPEGSLPVKKIASSAALSGRAERIAQRTRPDSWKKPPRRIEKSECITCDTCLRSCPEEFGAIFDRGLDVVIIPELCSGCPACVLECPVDCIYVDEDWTPTDETMWNHIELTAEDAK</sequence>
<dbReference type="PROSITE" id="PS00198">
    <property type="entry name" value="4FE4S_FER_1"/>
    <property type="match status" value="1"/>
</dbReference>
<reference evidence="6" key="1">
    <citation type="journal article" date="2015" name="Genome Announc.">
        <title>Draft Genome Sequence of Thiostrepton-Producing Streptomyces azureus ATCC 14921.</title>
        <authorList>
            <person name="Sakihara K."/>
            <person name="Maeda J."/>
            <person name="Tashiro K."/>
            <person name="Fujino Y."/>
            <person name="Kuhara S."/>
            <person name="Ohshima T."/>
            <person name="Ogata S."/>
            <person name="Doi K."/>
        </authorList>
    </citation>
    <scope>NUCLEOTIDE SEQUENCE [LARGE SCALE GENOMIC DNA]</scope>
    <source>
        <strain evidence="6">ATCC14921</strain>
    </source>
</reference>
<keyword evidence="3" id="KW-0411">Iron-sulfur</keyword>
<dbReference type="Pfam" id="PF14697">
    <property type="entry name" value="Fer4_21"/>
    <property type="match status" value="1"/>
</dbReference>
<evidence type="ECO:0000313" key="6">
    <source>
        <dbReference type="EMBL" id="GAP52729.1"/>
    </source>
</evidence>
<dbReference type="SUPFAM" id="SSF54862">
    <property type="entry name" value="4Fe-4S ferredoxins"/>
    <property type="match status" value="1"/>
</dbReference>
<feature type="domain" description="4Fe-4S ferredoxin-type" evidence="5">
    <location>
        <begin position="76"/>
        <end position="105"/>
    </location>
</feature>
<evidence type="ECO:0000259" key="5">
    <source>
        <dbReference type="PROSITE" id="PS51379"/>
    </source>
</evidence>
<dbReference type="PATRIC" id="fig|146537.3.peg.8018"/>
<feature type="region of interest" description="Disordered" evidence="4">
    <location>
        <begin position="1"/>
        <end position="76"/>
    </location>
</feature>
<proteinExistence type="predicted"/>
<evidence type="ECO:0000256" key="4">
    <source>
        <dbReference type="SAM" id="MobiDB-lite"/>
    </source>
</evidence>
<protein>
    <submittedName>
        <fullName evidence="6">4Fe-4S ferredoxin</fullName>
    </submittedName>
</protein>
<evidence type="ECO:0000313" key="7">
    <source>
        <dbReference type="Proteomes" id="UP000053859"/>
    </source>
</evidence>
<dbReference type="PROSITE" id="PS51379">
    <property type="entry name" value="4FE4S_FER_2"/>
    <property type="match status" value="2"/>
</dbReference>
<dbReference type="GO" id="GO:0051536">
    <property type="term" value="F:iron-sulfur cluster binding"/>
    <property type="evidence" value="ECO:0007669"/>
    <property type="project" value="UniProtKB-KW"/>
</dbReference>
<dbReference type="InterPro" id="IPR017900">
    <property type="entry name" value="4Fe4S_Fe_S_CS"/>
</dbReference>
<dbReference type="Gene3D" id="3.30.70.20">
    <property type="match status" value="1"/>
</dbReference>
<evidence type="ECO:0000256" key="1">
    <source>
        <dbReference type="ARBA" id="ARBA00022723"/>
    </source>
</evidence>
<feature type="compositionally biased region" description="Basic and acidic residues" evidence="4">
    <location>
        <begin position="60"/>
        <end position="76"/>
    </location>
</feature>
<dbReference type="Proteomes" id="UP000053859">
    <property type="component" value="Unassembled WGS sequence"/>
</dbReference>
<organism evidence="6 7">
    <name type="scientific">Streptomyces azureus</name>
    <dbReference type="NCBI Taxonomy" id="146537"/>
    <lineage>
        <taxon>Bacteria</taxon>
        <taxon>Bacillati</taxon>
        <taxon>Actinomycetota</taxon>
        <taxon>Actinomycetes</taxon>
        <taxon>Kitasatosporales</taxon>
        <taxon>Streptomycetaceae</taxon>
        <taxon>Streptomyces</taxon>
    </lineage>
</organism>
<feature type="domain" description="4Fe-4S ferredoxin-type" evidence="5">
    <location>
        <begin position="107"/>
        <end position="136"/>
    </location>
</feature>
<keyword evidence="1" id="KW-0479">Metal-binding</keyword>
<gene>
    <name evidence="6" type="ORF">SAZU_7608</name>
</gene>
<keyword evidence="2" id="KW-0408">Iron</keyword>
<keyword evidence="7" id="KW-1185">Reference proteome</keyword>
<dbReference type="InterPro" id="IPR017896">
    <property type="entry name" value="4Fe4S_Fe-S-bd"/>
</dbReference>
<name>A0A0K8PZ46_STRAJ</name>
<dbReference type="EMBL" id="DF968476">
    <property type="protein sequence ID" value="GAP52729.1"/>
    <property type="molecule type" value="Genomic_DNA"/>
</dbReference>
<evidence type="ECO:0000256" key="3">
    <source>
        <dbReference type="ARBA" id="ARBA00023014"/>
    </source>
</evidence>